<gene>
    <name evidence="3" type="ORF">P2G67_01875</name>
</gene>
<proteinExistence type="predicted"/>
<feature type="compositionally biased region" description="Low complexity" evidence="1">
    <location>
        <begin position="252"/>
        <end position="261"/>
    </location>
</feature>
<reference evidence="3 4" key="1">
    <citation type="submission" date="2023-03" db="EMBL/GenBank/DDBJ databases">
        <title>Fodinicurvata sp. CAU 1616 isolated from sea sendiment.</title>
        <authorList>
            <person name="Kim W."/>
        </authorList>
    </citation>
    <scope>NUCLEOTIDE SEQUENCE [LARGE SCALE GENOMIC DNA]</scope>
    <source>
        <strain evidence="3 4">CAU 1616</strain>
    </source>
</reference>
<feature type="compositionally biased region" description="Low complexity" evidence="1">
    <location>
        <begin position="98"/>
        <end position="127"/>
    </location>
</feature>
<dbReference type="SUPFAM" id="SSF74653">
    <property type="entry name" value="TolA/TonB C-terminal domain"/>
    <property type="match status" value="1"/>
</dbReference>
<evidence type="ECO:0008006" key="5">
    <source>
        <dbReference type="Google" id="ProtNLM"/>
    </source>
</evidence>
<evidence type="ECO:0000256" key="1">
    <source>
        <dbReference type="SAM" id="MobiDB-lite"/>
    </source>
</evidence>
<feature type="compositionally biased region" description="Acidic residues" evidence="1">
    <location>
        <begin position="262"/>
        <end position="273"/>
    </location>
</feature>
<accession>A0ABT5YIV8</accession>
<keyword evidence="2" id="KW-1133">Transmembrane helix</keyword>
<feature type="compositionally biased region" description="Low complexity" evidence="1">
    <location>
        <begin position="226"/>
        <end position="242"/>
    </location>
</feature>
<dbReference type="RefSeq" id="WP_275819449.1">
    <property type="nucleotide sequence ID" value="NZ_JARHUD010000001.1"/>
</dbReference>
<feature type="region of interest" description="Disordered" evidence="1">
    <location>
        <begin position="74"/>
        <end position="330"/>
    </location>
</feature>
<keyword evidence="2" id="KW-0472">Membrane</keyword>
<evidence type="ECO:0000256" key="2">
    <source>
        <dbReference type="SAM" id="Phobius"/>
    </source>
</evidence>
<organism evidence="3 4">
    <name type="scientific">Aquibaculum arenosum</name>
    <dbReference type="NCBI Taxonomy" id="3032591"/>
    <lineage>
        <taxon>Bacteria</taxon>
        <taxon>Pseudomonadati</taxon>
        <taxon>Pseudomonadota</taxon>
        <taxon>Alphaproteobacteria</taxon>
        <taxon>Rhodospirillales</taxon>
        <taxon>Rhodovibrionaceae</taxon>
        <taxon>Aquibaculum</taxon>
    </lineage>
</organism>
<name>A0ABT5YIV8_9PROT</name>
<feature type="compositionally biased region" description="Low complexity" evidence="1">
    <location>
        <begin position="141"/>
        <end position="202"/>
    </location>
</feature>
<comment type="caution">
    <text evidence="3">The sequence shown here is derived from an EMBL/GenBank/DDBJ whole genome shotgun (WGS) entry which is preliminary data.</text>
</comment>
<evidence type="ECO:0000313" key="3">
    <source>
        <dbReference type="EMBL" id="MDF2094720.1"/>
    </source>
</evidence>
<feature type="compositionally biased region" description="Polar residues" evidence="1">
    <location>
        <begin position="310"/>
        <end position="322"/>
    </location>
</feature>
<feature type="transmembrane region" description="Helical" evidence="2">
    <location>
        <begin position="20"/>
        <end position="40"/>
    </location>
</feature>
<keyword evidence="4" id="KW-1185">Reference proteome</keyword>
<feature type="compositionally biased region" description="Acidic residues" evidence="1">
    <location>
        <begin position="74"/>
        <end position="97"/>
    </location>
</feature>
<sequence length="436" mass="46072">MSAYNPYPGEEPRGMKRPLVASVLLHLGVLAILLVGIPQFSRDRQMSMSVPVEMLTEDDLLDDALTQTPIEPADEAEVEAASESDSPEATAESEAESIETQQSETAAPSEAPAPTQEAPAETAATAQPTPPTPSRAPEVDTAANIEAAPEIAATAELAEAPPAEASPQPPSQSTAAPEQSAALVPDAPETPTAELAAPSEEAQTSEEPALTASEPESTEAQETETAESAPAETTEMAEAVDAPPVPRPRPAEVPSSLQQAEAPDEETPEETPQEESRPVEPSVTEAESESEADPLASILRNVEDLEPQREQQASAPTPSQESAAPRNSAAVQRRAAELGNMIRDQVASCWRIDGGRQEARGLLVPIRVRLASDGSVIGSPRVQEPGRYASDGYYRSAADAAVRAVLACSPFDLPPQDYDLWRDLVLNFDPREMFGG</sequence>
<protein>
    <recommendedName>
        <fullName evidence="5">Cell division and transport-associated protein TolA</fullName>
    </recommendedName>
</protein>
<dbReference type="Proteomes" id="UP001215503">
    <property type="component" value="Unassembled WGS sequence"/>
</dbReference>
<dbReference type="EMBL" id="JARHUD010000001">
    <property type="protein sequence ID" value="MDF2094720.1"/>
    <property type="molecule type" value="Genomic_DNA"/>
</dbReference>
<evidence type="ECO:0000313" key="4">
    <source>
        <dbReference type="Proteomes" id="UP001215503"/>
    </source>
</evidence>
<feature type="compositionally biased region" description="Acidic residues" evidence="1">
    <location>
        <begin position="216"/>
        <end position="225"/>
    </location>
</feature>
<keyword evidence="2" id="KW-0812">Transmembrane</keyword>
<dbReference type="Gene3D" id="3.30.1150.10">
    <property type="match status" value="1"/>
</dbReference>